<evidence type="ECO:0000313" key="1">
    <source>
        <dbReference type="EMBL" id="MCI39252.1"/>
    </source>
</evidence>
<dbReference type="EMBL" id="LXQA010265357">
    <property type="protein sequence ID" value="MCI39252.1"/>
    <property type="molecule type" value="Genomic_DNA"/>
</dbReference>
<dbReference type="Proteomes" id="UP000265520">
    <property type="component" value="Unassembled WGS sequence"/>
</dbReference>
<feature type="non-terminal residue" evidence="1">
    <location>
        <position position="1"/>
    </location>
</feature>
<accession>A0A392RSR2</accession>
<name>A0A392RSR2_9FABA</name>
<dbReference type="AlphaFoldDB" id="A0A392RSR2"/>
<reference evidence="1 2" key="1">
    <citation type="journal article" date="2018" name="Front. Plant Sci.">
        <title>Red Clover (Trifolium pratense) and Zigzag Clover (T. medium) - A Picture of Genomic Similarities and Differences.</title>
        <authorList>
            <person name="Dluhosova J."/>
            <person name="Istvanek J."/>
            <person name="Nedelnik J."/>
            <person name="Repkova J."/>
        </authorList>
    </citation>
    <scope>NUCLEOTIDE SEQUENCE [LARGE SCALE GENOMIC DNA]</scope>
    <source>
        <strain evidence="2">cv. 10/8</strain>
        <tissue evidence="1">Leaf</tissue>
    </source>
</reference>
<comment type="caution">
    <text evidence="1">The sequence shown here is derived from an EMBL/GenBank/DDBJ whole genome shotgun (WGS) entry which is preliminary data.</text>
</comment>
<proteinExistence type="predicted"/>
<organism evidence="1 2">
    <name type="scientific">Trifolium medium</name>
    <dbReference type="NCBI Taxonomy" id="97028"/>
    <lineage>
        <taxon>Eukaryota</taxon>
        <taxon>Viridiplantae</taxon>
        <taxon>Streptophyta</taxon>
        <taxon>Embryophyta</taxon>
        <taxon>Tracheophyta</taxon>
        <taxon>Spermatophyta</taxon>
        <taxon>Magnoliopsida</taxon>
        <taxon>eudicotyledons</taxon>
        <taxon>Gunneridae</taxon>
        <taxon>Pentapetalae</taxon>
        <taxon>rosids</taxon>
        <taxon>fabids</taxon>
        <taxon>Fabales</taxon>
        <taxon>Fabaceae</taxon>
        <taxon>Papilionoideae</taxon>
        <taxon>50 kb inversion clade</taxon>
        <taxon>NPAAA clade</taxon>
        <taxon>Hologalegina</taxon>
        <taxon>IRL clade</taxon>
        <taxon>Trifolieae</taxon>
        <taxon>Trifolium</taxon>
    </lineage>
</organism>
<evidence type="ECO:0000313" key="2">
    <source>
        <dbReference type="Proteomes" id="UP000265520"/>
    </source>
</evidence>
<keyword evidence="2" id="KW-1185">Reference proteome</keyword>
<sequence>NQPRERRRRRVNRDGWKPTITALAATPTLKENGDDDGDGRELQWLPEKTGITTSTGLKTVVRSKVTRRTTAREATL</sequence>
<protein>
    <submittedName>
        <fullName evidence="1">Uncharacterized protein</fullName>
    </submittedName>
</protein>